<evidence type="ECO:0000313" key="2">
    <source>
        <dbReference type="EMBL" id="SON53094.1"/>
    </source>
</evidence>
<name>A0A2N8ZME3_9VIBR</name>
<protein>
    <submittedName>
        <fullName evidence="2">Putative ADP-ribosyl-[dinitrogen reductase] hydrolase</fullName>
        <ecNumber evidence="2">3.2.2.24</ecNumber>
    </submittedName>
</protein>
<keyword evidence="2" id="KW-0378">Hydrolase</keyword>
<dbReference type="Pfam" id="PF03747">
    <property type="entry name" value="ADP_ribosyl_GH"/>
    <property type="match status" value="1"/>
</dbReference>
<dbReference type="InterPro" id="IPR050792">
    <property type="entry name" value="ADP-ribosylglycohydrolase"/>
</dbReference>
<dbReference type="InterPro" id="IPR036705">
    <property type="entry name" value="Ribosyl_crysJ1_sf"/>
</dbReference>
<reference evidence="2 3" key="1">
    <citation type="submission" date="2017-10" db="EMBL/GenBank/DDBJ databases">
        <authorList>
            <person name="Banno H."/>
            <person name="Chua N.-H."/>
        </authorList>
    </citation>
    <scope>NUCLEOTIDE SEQUENCE [LARGE SCALE GENOMIC DNA]</scope>
    <source>
        <strain evidence="2">Vibrio tapetis CECT4600</strain>
    </source>
</reference>
<feature type="binding site" evidence="1">
    <location>
        <position position="203"/>
    </location>
    <ligand>
        <name>Mg(2+)</name>
        <dbReference type="ChEBI" id="CHEBI:18420"/>
        <label>1</label>
    </ligand>
</feature>
<proteinExistence type="predicted"/>
<feature type="binding site" evidence="1">
    <location>
        <position position="202"/>
    </location>
    <ligand>
        <name>Mg(2+)</name>
        <dbReference type="ChEBI" id="CHEBI:18420"/>
        <label>1</label>
    </ligand>
</feature>
<dbReference type="PANTHER" id="PTHR16222">
    <property type="entry name" value="ADP-RIBOSYLGLYCOHYDROLASE"/>
    <property type="match status" value="1"/>
</dbReference>
<keyword evidence="1" id="KW-0460">Magnesium</keyword>
<feature type="binding site" evidence="1">
    <location>
        <position position="200"/>
    </location>
    <ligand>
        <name>Mg(2+)</name>
        <dbReference type="ChEBI" id="CHEBI:18420"/>
        <label>1</label>
    </ligand>
</feature>
<dbReference type="GO" id="GO:0046872">
    <property type="term" value="F:metal ion binding"/>
    <property type="evidence" value="ECO:0007669"/>
    <property type="project" value="UniProtKB-KW"/>
</dbReference>
<keyword evidence="1" id="KW-0479">Metal-binding</keyword>
<dbReference type="InterPro" id="IPR005502">
    <property type="entry name" value="Ribosyl_crysJ1"/>
</dbReference>
<dbReference type="GO" id="GO:0047407">
    <property type="term" value="F:ADP-ribosyl-[dinitrogen reductase] hydrolase activity"/>
    <property type="evidence" value="ECO:0007669"/>
    <property type="project" value="UniProtKB-EC"/>
</dbReference>
<dbReference type="AlphaFoldDB" id="A0A2N8ZME3"/>
<dbReference type="SUPFAM" id="SSF101478">
    <property type="entry name" value="ADP-ribosylglycohydrolase"/>
    <property type="match status" value="1"/>
</dbReference>
<accession>A0A2N8ZME3</accession>
<dbReference type="KEGG" id="vta:B1483"/>
<comment type="cofactor">
    <cofactor evidence="1">
        <name>Mg(2+)</name>
        <dbReference type="ChEBI" id="CHEBI:18420"/>
    </cofactor>
    <text evidence="1">Binds 2 magnesium ions per subunit.</text>
</comment>
<dbReference type="Gene3D" id="1.10.4080.10">
    <property type="entry name" value="ADP-ribosylation/Crystallin J1"/>
    <property type="match status" value="1"/>
</dbReference>
<dbReference type="EC" id="3.2.2.24" evidence="2"/>
<sequence length="422" mass="47433">MFADSLLEQREHNAQDQMQRYLRWRNEGHNSVTGHCFDIGNTIAAALDKFEATGEAYSGSYAGHTAGNGSLMRVAPVVLFYMNNHKDCRREVNNYVVLSSKTTHSEARCLKACEVLSNLLHDILLGEQDKNTLIDNLKSYQFECPEILQAIMDASNTKTSRNEIFGRGYVVDSLKAALWCFMNSDDFSQGALLAANLGDDADTTAAIYGQIAGAYYAEEGLPKHWLEKLAWREEISQKAEMLALNGPQPERSEHVFQVRLRDPVKQEPLEPQELPQKELEAMAANCPVLDMRQPLTRTQILMHVQAYFCHTFDAPELVVTESSNVIEDLERFYYAKVEGISQDDVEYKSFIGALSDRGLVGYLAICYELPDTMGFDATTLVEPDFDSYFAVEIKDTNDWETVGDFINSCMAINQAYLAISAN</sequence>
<evidence type="ECO:0000313" key="3">
    <source>
        <dbReference type="Proteomes" id="UP000235828"/>
    </source>
</evidence>
<gene>
    <name evidence="2" type="ORF">VTAP4600_B1483</name>
</gene>
<keyword evidence="3" id="KW-1185">Reference proteome</keyword>
<keyword evidence="2" id="KW-0326">Glycosidase</keyword>
<evidence type="ECO:0000256" key="1">
    <source>
        <dbReference type="PIRSR" id="PIRSR605502-1"/>
    </source>
</evidence>
<dbReference type="EMBL" id="LT960612">
    <property type="protein sequence ID" value="SON53094.1"/>
    <property type="molecule type" value="Genomic_DNA"/>
</dbReference>
<dbReference type="Proteomes" id="UP000235828">
    <property type="component" value="Chromosome B"/>
</dbReference>
<dbReference type="PANTHER" id="PTHR16222:SF12">
    <property type="entry name" value="ADP-RIBOSYLGLYCOHYDROLASE-RELATED"/>
    <property type="match status" value="1"/>
</dbReference>
<organism evidence="2 3">
    <name type="scientific">Vibrio tapetis subsp. tapetis</name>
    <dbReference type="NCBI Taxonomy" id="1671868"/>
    <lineage>
        <taxon>Bacteria</taxon>
        <taxon>Pseudomonadati</taxon>
        <taxon>Pseudomonadota</taxon>
        <taxon>Gammaproteobacteria</taxon>
        <taxon>Vibrionales</taxon>
        <taxon>Vibrionaceae</taxon>
        <taxon>Vibrio</taxon>
    </lineage>
</organism>